<dbReference type="Proteomes" id="UP001142592">
    <property type="component" value="Unassembled WGS sequence"/>
</dbReference>
<keyword evidence="2" id="KW-1185">Reference proteome</keyword>
<gene>
    <name evidence="1" type="ORF">OQZ29_08325</name>
</gene>
<evidence type="ECO:0000313" key="2">
    <source>
        <dbReference type="Proteomes" id="UP001142592"/>
    </source>
</evidence>
<reference evidence="1" key="1">
    <citation type="submission" date="2022-11" db="EMBL/GenBank/DDBJ databases">
        <authorList>
            <person name="Graham C."/>
            <person name="Newman J.D."/>
        </authorList>
    </citation>
    <scope>NUCLEOTIDE SEQUENCE</scope>
    <source>
        <strain evidence="1">DSM 19486</strain>
    </source>
</reference>
<dbReference type="RefSeq" id="WP_010601788.1">
    <property type="nucleotide sequence ID" value="NZ_JAPJUH010000002.1"/>
</dbReference>
<sequence length="133" mass="15347">MRVILTTVLLTISSYAFSQKAFEFAYYYGKTKNFEIKLSLADGYILGSEIIKTDIKTGKKVKYFPNEVPGKNGHSLVFLPDSNDKTIRIRKRDNIILRNIKEDYENLPGKIYGIYGIDLKTYSFNLRHQSANH</sequence>
<dbReference type="EMBL" id="JAPJUH010000002">
    <property type="protein sequence ID" value="MCX3264745.1"/>
    <property type="molecule type" value="Genomic_DNA"/>
</dbReference>
<organism evidence="1 2">
    <name type="scientific">Pedobacter agri</name>
    <dbReference type="NCBI Taxonomy" id="454586"/>
    <lineage>
        <taxon>Bacteria</taxon>
        <taxon>Pseudomonadati</taxon>
        <taxon>Bacteroidota</taxon>
        <taxon>Sphingobacteriia</taxon>
        <taxon>Sphingobacteriales</taxon>
        <taxon>Sphingobacteriaceae</taxon>
        <taxon>Pedobacter</taxon>
    </lineage>
</organism>
<proteinExistence type="predicted"/>
<dbReference type="AlphaFoldDB" id="A0A9X3I8Y9"/>
<accession>A0A9X3I8Y9</accession>
<protein>
    <submittedName>
        <fullName evidence="1">Uncharacterized protein</fullName>
    </submittedName>
</protein>
<name>A0A9X3I8Y9_9SPHI</name>
<comment type="caution">
    <text evidence="1">The sequence shown here is derived from an EMBL/GenBank/DDBJ whole genome shotgun (WGS) entry which is preliminary data.</text>
</comment>
<evidence type="ECO:0000313" key="1">
    <source>
        <dbReference type="EMBL" id="MCX3264745.1"/>
    </source>
</evidence>